<dbReference type="PANTHER" id="PTHR45801">
    <property type="entry name" value="OS07G0101800 PROTEIN"/>
    <property type="match status" value="1"/>
</dbReference>
<evidence type="ECO:0000256" key="4">
    <source>
        <dbReference type="ARBA" id="ARBA00022833"/>
    </source>
</evidence>
<dbReference type="Proteomes" id="UP001370490">
    <property type="component" value="Unassembled WGS sequence"/>
</dbReference>
<keyword evidence="4" id="KW-0862">Zinc</keyword>
<dbReference type="SUPFAM" id="SSF57667">
    <property type="entry name" value="beta-beta-alpha zinc fingers"/>
    <property type="match status" value="1"/>
</dbReference>
<dbReference type="Gene3D" id="3.30.160.60">
    <property type="entry name" value="Classic Zinc Finger"/>
    <property type="match status" value="1"/>
</dbReference>
<evidence type="ECO:0000313" key="12">
    <source>
        <dbReference type="Proteomes" id="UP001370490"/>
    </source>
</evidence>
<evidence type="ECO:0000256" key="6">
    <source>
        <dbReference type="ARBA" id="ARBA00023163"/>
    </source>
</evidence>
<dbReference type="InterPro" id="IPR036236">
    <property type="entry name" value="Znf_C2H2_sf"/>
</dbReference>
<evidence type="ECO:0000256" key="1">
    <source>
        <dbReference type="ARBA" id="ARBA00004123"/>
    </source>
</evidence>
<evidence type="ECO:0000256" key="2">
    <source>
        <dbReference type="ARBA" id="ARBA00022723"/>
    </source>
</evidence>
<dbReference type="PROSITE" id="PS50157">
    <property type="entry name" value="ZINC_FINGER_C2H2_2"/>
    <property type="match status" value="1"/>
</dbReference>
<comment type="subcellular location">
    <subcellularLocation>
        <location evidence="1">Nucleus</location>
    </subcellularLocation>
</comment>
<dbReference type="InterPro" id="IPR013087">
    <property type="entry name" value="Znf_C2H2_type"/>
</dbReference>
<evidence type="ECO:0000256" key="5">
    <source>
        <dbReference type="ARBA" id="ARBA00023015"/>
    </source>
</evidence>
<organism evidence="11 12">
    <name type="scientific">Dillenia turbinata</name>
    <dbReference type="NCBI Taxonomy" id="194707"/>
    <lineage>
        <taxon>Eukaryota</taxon>
        <taxon>Viridiplantae</taxon>
        <taxon>Streptophyta</taxon>
        <taxon>Embryophyta</taxon>
        <taxon>Tracheophyta</taxon>
        <taxon>Spermatophyta</taxon>
        <taxon>Magnoliopsida</taxon>
        <taxon>eudicotyledons</taxon>
        <taxon>Gunneridae</taxon>
        <taxon>Pentapetalae</taxon>
        <taxon>Dilleniales</taxon>
        <taxon>Dilleniaceae</taxon>
        <taxon>Dillenia</taxon>
    </lineage>
</organism>
<proteinExistence type="predicted"/>
<dbReference type="InterPro" id="IPR052426">
    <property type="entry name" value="Plant_dev_regulator"/>
</dbReference>
<dbReference type="GO" id="GO:0008270">
    <property type="term" value="F:zinc ion binding"/>
    <property type="evidence" value="ECO:0007669"/>
    <property type="project" value="UniProtKB-KW"/>
</dbReference>
<accession>A0AAN8W7L4</accession>
<evidence type="ECO:0000256" key="7">
    <source>
        <dbReference type="ARBA" id="ARBA00023242"/>
    </source>
</evidence>
<feature type="compositionally biased region" description="Polar residues" evidence="9">
    <location>
        <begin position="14"/>
        <end position="24"/>
    </location>
</feature>
<dbReference type="Pfam" id="PF13912">
    <property type="entry name" value="zf-C2H2_6"/>
    <property type="match status" value="1"/>
</dbReference>
<evidence type="ECO:0000313" key="11">
    <source>
        <dbReference type="EMBL" id="KAK6940707.1"/>
    </source>
</evidence>
<evidence type="ECO:0000259" key="10">
    <source>
        <dbReference type="PROSITE" id="PS50157"/>
    </source>
</evidence>
<feature type="region of interest" description="Disordered" evidence="9">
    <location>
        <begin position="1"/>
        <end position="24"/>
    </location>
</feature>
<keyword evidence="7" id="KW-0539">Nucleus</keyword>
<comment type="caution">
    <text evidence="11">The sequence shown here is derived from an EMBL/GenBank/DDBJ whole genome shotgun (WGS) entry which is preliminary data.</text>
</comment>
<keyword evidence="12" id="KW-1185">Reference proteome</keyword>
<evidence type="ECO:0000256" key="8">
    <source>
        <dbReference type="PROSITE-ProRule" id="PRU00042"/>
    </source>
</evidence>
<dbReference type="PROSITE" id="PS00028">
    <property type="entry name" value="ZINC_FINGER_C2H2_1"/>
    <property type="match status" value="1"/>
</dbReference>
<keyword evidence="5" id="KW-0805">Transcription regulation</keyword>
<sequence>MDSEQHEDSKNSSEESSQLEQTNEYTGMGRSYECVFCKRGFTTAQALGGHMNIHRKDRAKNKPISFPSVSIKDNYDDYYAMPTFFPSFPSYAPPLYSSTPSEVQYHHHHPQFGYHIYFPESASYARPNRHRFDESHLQSQYLKPYGEEDDWVKSMSLRVGMVNYGEENHGTRVCSDEDDLDLELRLGHNP</sequence>
<keyword evidence="6" id="KW-0804">Transcription</keyword>
<keyword evidence="2" id="KW-0479">Metal-binding</keyword>
<feature type="domain" description="C2H2-type" evidence="10">
    <location>
        <begin position="32"/>
        <end position="59"/>
    </location>
</feature>
<evidence type="ECO:0000256" key="9">
    <source>
        <dbReference type="SAM" id="MobiDB-lite"/>
    </source>
</evidence>
<dbReference type="PANTHER" id="PTHR45801:SF117">
    <property type="entry name" value="OS07G0417400 PROTEIN"/>
    <property type="match status" value="1"/>
</dbReference>
<keyword evidence="3 8" id="KW-0863">Zinc-finger</keyword>
<reference evidence="11 12" key="1">
    <citation type="submission" date="2023-12" db="EMBL/GenBank/DDBJ databases">
        <title>A high-quality genome assembly for Dillenia turbinata (Dilleniales).</title>
        <authorList>
            <person name="Chanderbali A."/>
        </authorList>
    </citation>
    <scope>NUCLEOTIDE SEQUENCE [LARGE SCALE GENOMIC DNA]</scope>
    <source>
        <strain evidence="11">LSX21</strain>
        <tissue evidence="11">Leaf</tissue>
    </source>
</reference>
<name>A0AAN8W7L4_9MAGN</name>
<gene>
    <name evidence="11" type="ORF">RJ641_030238</name>
</gene>
<protein>
    <recommendedName>
        <fullName evidence="10">C2H2-type domain-containing protein</fullName>
    </recommendedName>
</protein>
<feature type="compositionally biased region" description="Basic and acidic residues" evidence="9">
    <location>
        <begin position="1"/>
        <end position="13"/>
    </location>
</feature>
<dbReference type="EMBL" id="JBAMMX010000005">
    <property type="protein sequence ID" value="KAK6940707.1"/>
    <property type="molecule type" value="Genomic_DNA"/>
</dbReference>
<dbReference type="GO" id="GO:0005634">
    <property type="term" value="C:nucleus"/>
    <property type="evidence" value="ECO:0007669"/>
    <property type="project" value="UniProtKB-SubCell"/>
</dbReference>
<dbReference type="AlphaFoldDB" id="A0AAN8W7L4"/>
<evidence type="ECO:0000256" key="3">
    <source>
        <dbReference type="ARBA" id="ARBA00022771"/>
    </source>
</evidence>